<comment type="caution">
    <text evidence="7">The sequence shown here is derived from an EMBL/GenBank/DDBJ whole genome shotgun (WGS) entry which is preliminary data.</text>
</comment>
<gene>
    <name evidence="7" type="ORF">TPAB3V08_LOCUS3524</name>
</gene>
<evidence type="ECO:0000313" key="7">
    <source>
        <dbReference type="EMBL" id="CAG2056534.1"/>
    </source>
</evidence>
<feature type="region of interest" description="Disordered" evidence="5">
    <location>
        <begin position="624"/>
        <end position="650"/>
    </location>
</feature>
<dbReference type="Proteomes" id="UP001153148">
    <property type="component" value="Unassembled WGS sequence"/>
</dbReference>
<dbReference type="PROSITE" id="PS50082">
    <property type="entry name" value="WD_REPEATS_2"/>
    <property type="match status" value="3"/>
</dbReference>
<dbReference type="InterPro" id="IPR036322">
    <property type="entry name" value="WD40_repeat_dom_sf"/>
</dbReference>
<dbReference type="InterPro" id="IPR042099">
    <property type="entry name" value="ANL_N_sf"/>
</dbReference>
<evidence type="ECO:0000256" key="4">
    <source>
        <dbReference type="PROSITE-ProRule" id="PRU00221"/>
    </source>
</evidence>
<feature type="repeat" description="WD" evidence="4">
    <location>
        <begin position="204"/>
        <end position="245"/>
    </location>
</feature>
<dbReference type="InterPro" id="IPR020845">
    <property type="entry name" value="AMP-binding_CS"/>
</dbReference>
<evidence type="ECO:0000313" key="8">
    <source>
        <dbReference type="Proteomes" id="UP001153148"/>
    </source>
</evidence>
<feature type="domain" description="AMP-dependent synthetase/ligase" evidence="6">
    <location>
        <begin position="697"/>
        <end position="1120"/>
    </location>
</feature>
<keyword evidence="1 4" id="KW-0853">WD repeat</keyword>
<sequence>MNKQRKGLITFGKIGVKLGIPSTILGNDDKKKAEENSSLTGFGTFGRLESKSNTDNDTLDDTETLEADIETQNMQGVMGFGGFGKKAKQFDVDELVHQVSKAARENKVAVETATEKLGPLSLQTADTKSTDSEDDGSSDDELIGPPIPKELSHLGQSSSAEQPAGGNTRTTAKDVVNQSDSDDSDDDESIDPRDNIPSSHEVSLLHGSKAVVAVSADPAGARLATGSVDYEVRFWDFAGMDATLQSFRTLQPCENHPISALQYSTTGDVILVISGTSQAKVLDRDGFEVAECVKGDQYIADMARTKGHTASLNSGCWHPRQRNEFLTCSQDSTCRLWDVEKTMQHKAIIKCRAHNGLKTVPTACGYSRDGNLVACACVDGSIQMWDHRKMFVNTTMLLRGAHQPGNDISCISFSHLGSLLATRSCDDSLKLWDLRAFKEPVHAVSDLFSRYSSTDCMFSPDDSMVLTGESVRKGETNGRLLFYYTKNFELAKEITVYYDNNRSLRGAKLCVVKTRRKVKQVEIVAAQQILTPHALPMFRQEKPKSIRKQIERDRQDPMKSHRPDLPISSGQGGRVASSGGTLSSYVIRNLGLSKRVEDDQDPREAILRFAKDAAENPYWVSPAYNKTQPQPIFQNPAGDEEDDEPSSKKPKTMREFLIILVHRLSEGRCLFVGWKPSYYHNPGTEPLSPLTIGKMVDQSVEKFGDNEALVSVQQGHRITFQQVREKADRLAAGLLEIGLQPGDRLGLWSTNCSEWYITSFAAARAGLTLVNINPAYQSPELKYCINKVGLKALVMADTFKTQNFHQILSQVSPELVKARPGQLNSESVPSLKSVIVMTNKNLPGVFQYEDIMDSGSKESIIRLAELQDRIQSDQGCTIHFTSGTTGTPKAALLSHHTLVNNSYYIGKRMNLKHKVGSSSQMTSHWSSSDRVLITDETLDYIESSSFQRHRICLPLPLFHVFGSVVGVLTAMQFGATLVLPSPSVSADFTLKAIQQEKCTFVYGTPTMHVDLLSLAEETGARVPSLETVVTGGASCSEHLMKELLRVLGVDRVTSLFGMTETGPLTFQVLPDDPMDKVTRTVGCVSEHIEVKVVDPEGKMVPMGSPGELLVRGYCNILEYWGDEDKTRSTLGRDRWLRTG</sequence>
<feature type="region of interest" description="Disordered" evidence="5">
    <location>
        <begin position="114"/>
        <end position="202"/>
    </location>
</feature>
<evidence type="ECO:0000256" key="3">
    <source>
        <dbReference type="ARBA" id="ARBA00038343"/>
    </source>
</evidence>
<feature type="repeat" description="WD" evidence="4">
    <location>
        <begin position="408"/>
        <end position="435"/>
    </location>
</feature>
<organism evidence="7 8">
    <name type="scientific">Timema podura</name>
    <name type="common">Walking stick</name>
    <dbReference type="NCBI Taxonomy" id="61482"/>
    <lineage>
        <taxon>Eukaryota</taxon>
        <taxon>Metazoa</taxon>
        <taxon>Ecdysozoa</taxon>
        <taxon>Arthropoda</taxon>
        <taxon>Hexapoda</taxon>
        <taxon>Insecta</taxon>
        <taxon>Pterygota</taxon>
        <taxon>Neoptera</taxon>
        <taxon>Polyneoptera</taxon>
        <taxon>Phasmatodea</taxon>
        <taxon>Timematodea</taxon>
        <taxon>Timematoidea</taxon>
        <taxon>Timematidae</taxon>
        <taxon>Timema</taxon>
    </lineage>
</organism>
<reference evidence="7" key="1">
    <citation type="submission" date="2021-03" db="EMBL/GenBank/DDBJ databases">
        <authorList>
            <person name="Tran Van P."/>
        </authorList>
    </citation>
    <scope>NUCLEOTIDE SEQUENCE</scope>
</reference>
<dbReference type="EMBL" id="CAJPIN010003995">
    <property type="protein sequence ID" value="CAG2056534.1"/>
    <property type="molecule type" value="Genomic_DNA"/>
</dbReference>
<evidence type="ECO:0000256" key="2">
    <source>
        <dbReference type="ARBA" id="ARBA00022737"/>
    </source>
</evidence>
<dbReference type="InterPro" id="IPR001680">
    <property type="entry name" value="WD40_rpt"/>
</dbReference>
<dbReference type="Gene3D" id="3.40.50.12780">
    <property type="entry name" value="N-terminal domain of ligase-like"/>
    <property type="match status" value="1"/>
</dbReference>
<accession>A0ABN7NNZ6</accession>
<feature type="compositionally biased region" description="Polar residues" evidence="5">
    <location>
        <begin position="154"/>
        <end position="170"/>
    </location>
</feature>
<dbReference type="InterPro" id="IPR015943">
    <property type="entry name" value="WD40/YVTN_repeat-like_dom_sf"/>
</dbReference>
<evidence type="ECO:0000256" key="5">
    <source>
        <dbReference type="SAM" id="MobiDB-lite"/>
    </source>
</evidence>
<dbReference type="InterPro" id="IPR020472">
    <property type="entry name" value="WD40_PAC1"/>
</dbReference>
<dbReference type="Pfam" id="PF00501">
    <property type="entry name" value="AMP-binding"/>
    <property type="match status" value="1"/>
</dbReference>
<dbReference type="Pfam" id="PF00400">
    <property type="entry name" value="WD40"/>
    <property type="match status" value="4"/>
</dbReference>
<feature type="region of interest" description="Disordered" evidence="5">
    <location>
        <begin position="547"/>
        <end position="578"/>
    </location>
</feature>
<dbReference type="SMART" id="SM00320">
    <property type="entry name" value="WD40"/>
    <property type="match status" value="5"/>
</dbReference>
<feature type="repeat" description="WD" evidence="4">
    <location>
        <begin position="305"/>
        <end position="347"/>
    </location>
</feature>
<evidence type="ECO:0000259" key="6">
    <source>
        <dbReference type="Pfam" id="PF00501"/>
    </source>
</evidence>
<dbReference type="PROSITE" id="PS00455">
    <property type="entry name" value="AMP_BINDING"/>
    <property type="match status" value="1"/>
</dbReference>
<feature type="compositionally biased region" description="Acidic residues" evidence="5">
    <location>
        <begin position="180"/>
        <end position="189"/>
    </location>
</feature>
<feature type="compositionally biased region" description="Basic and acidic residues" evidence="5">
    <location>
        <begin position="547"/>
        <end position="564"/>
    </location>
</feature>
<dbReference type="PRINTS" id="PR00320">
    <property type="entry name" value="GPROTEINBRPT"/>
</dbReference>
<proteinExistence type="inferred from homology"/>
<keyword evidence="2" id="KW-0677">Repeat</keyword>
<feature type="compositionally biased region" description="Acidic residues" evidence="5">
    <location>
        <begin position="132"/>
        <end position="142"/>
    </location>
</feature>
<dbReference type="PANTHER" id="PTHR16017:SF0">
    <property type="entry name" value="WD REPEAT-CONTAINING PROTEIN 70"/>
    <property type="match status" value="1"/>
</dbReference>
<protein>
    <recommendedName>
        <fullName evidence="6">AMP-dependent synthetase/ligase domain-containing protein</fullName>
    </recommendedName>
</protein>
<feature type="region of interest" description="Disordered" evidence="5">
    <location>
        <begin position="25"/>
        <end position="64"/>
    </location>
</feature>
<dbReference type="SUPFAM" id="SSF56801">
    <property type="entry name" value="Acetyl-CoA synthetase-like"/>
    <property type="match status" value="1"/>
</dbReference>
<dbReference type="PANTHER" id="PTHR16017">
    <property type="entry name" value="GASTRULATION DEFECTIVE PROTEIN 1-RELATED"/>
    <property type="match status" value="1"/>
</dbReference>
<feature type="compositionally biased region" description="Polar residues" evidence="5">
    <location>
        <begin position="624"/>
        <end position="633"/>
    </location>
</feature>
<evidence type="ECO:0000256" key="1">
    <source>
        <dbReference type="ARBA" id="ARBA00022574"/>
    </source>
</evidence>
<dbReference type="Gene3D" id="2.130.10.10">
    <property type="entry name" value="YVTN repeat-like/Quinoprotein amine dehydrogenase"/>
    <property type="match status" value="1"/>
</dbReference>
<dbReference type="SUPFAM" id="SSF50978">
    <property type="entry name" value="WD40 repeat-like"/>
    <property type="match status" value="1"/>
</dbReference>
<name>A0ABN7NNZ6_TIMPD</name>
<dbReference type="InterPro" id="IPR000873">
    <property type="entry name" value="AMP-dep_synth/lig_dom"/>
</dbReference>
<comment type="similarity">
    <text evidence="3">Belongs to the WD repeat GAD-1 family.</text>
</comment>
<dbReference type="InterPro" id="IPR051858">
    <property type="entry name" value="WD_repeat_GAD-1"/>
</dbReference>
<keyword evidence="8" id="KW-1185">Reference proteome</keyword>